<proteinExistence type="predicted"/>
<protein>
    <submittedName>
        <fullName evidence="5">AAA family ATPase</fullName>
    </submittedName>
</protein>
<dbReference type="RefSeq" id="WP_275815773.1">
    <property type="nucleotide sequence ID" value="NZ_JARHTQ010000010.1"/>
</dbReference>
<reference evidence="5 6" key="1">
    <citation type="submission" date="2023-03" db="EMBL/GenBank/DDBJ databases">
        <title>Draft genome sequence of type strain Streptomyces ferralitis JCM 14344.</title>
        <authorList>
            <person name="Klaysubun C."/>
            <person name="Duangmal K."/>
        </authorList>
    </citation>
    <scope>NUCLEOTIDE SEQUENCE [LARGE SCALE GENOMIC DNA]</scope>
    <source>
        <strain evidence="5 6">JCM 14344</strain>
    </source>
</reference>
<dbReference type="Proteomes" id="UP001220022">
    <property type="component" value="Unassembled WGS sequence"/>
</dbReference>
<dbReference type="Gene3D" id="1.25.40.10">
    <property type="entry name" value="Tetratricopeptide repeat domain"/>
    <property type="match status" value="1"/>
</dbReference>
<feature type="domain" description="Orc1-like AAA ATPase" evidence="4">
    <location>
        <begin position="17"/>
        <end position="165"/>
    </location>
</feature>
<dbReference type="InterPro" id="IPR041664">
    <property type="entry name" value="AAA_16"/>
</dbReference>
<name>A0ABT5Z146_9ACTN</name>
<dbReference type="EMBL" id="JARHTQ010000010">
    <property type="protein sequence ID" value="MDF2257558.1"/>
    <property type="molecule type" value="Genomic_DNA"/>
</dbReference>
<dbReference type="PANTHER" id="PTHR16305">
    <property type="entry name" value="TESTICULAR SOLUBLE ADENYLYL CYCLASE"/>
    <property type="match status" value="1"/>
</dbReference>
<dbReference type="SUPFAM" id="SSF48452">
    <property type="entry name" value="TPR-like"/>
    <property type="match status" value="1"/>
</dbReference>
<accession>A0ABT5Z146</accession>
<evidence type="ECO:0000313" key="5">
    <source>
        <dbReference type="EMBL" id="MDF2257558.1"/>
    </source>
</evidence>
<evidence type="ECO:0000256" key="1">
    <source>
        <dbReference type="ARBA" id="ARBA00022741"/>
    </source>
</evidence>
<evidence type="ECO:0000256" key="3">
    <source>
        <dbReference type="SAM" id="MobiDB-lite"/>
    </source>
</evidence>
<keyword evidence="1" id="KW-0547">Nucleotide-binding</keyword>
<dbReference type="PANTHER" id="PTHR16305:SF35">
    <property type="entry name" value="TRANSCRIPTIONAL ACTIVATOR DOMAIN"/>
    <property type="match status" value="1"/>
</dbReference>
<evidence type="ECO:0000259" key="4">
    <source>
        <dbReference type="Pfam" id="PF13191"/>
    </source>
</evidence>
<keyword evidence="6" id="KW-1185">Reference proteome</keyword>
<evidence type="ECO:0000256" key="2">
    <source>
        <dbReference type="ARBA" id="ARBA00022840"/>
    </source>
</evidence>
<feature type="region of interest" description="Disordered" evidence="3">
    <location>
        <begin position="873"/>
        <end position="905"/>
    </location>
</feature>
<keyword evidence="2" id="KW-0067">ATP-binding</keyword>
<dbReference type="SUPFAM" id="SSF52540">
    <property type="entry name" value="P-loop containing nucleoside triphosphate hydrolases"/>
    <property type="match status" value="1"/>
</dbReference>
<gene>
    <name evidence="5" type="ORF">P2L57_18095</name>
</gene>
<comment type="caution">
    <text evidence="5">The sequence shown here is derived from an EMBL/GenBank/DDBJ whole genome shotgun (WGS) entry which is preliminary data.</text>
</comment>
<organism evidence="5 6">
    <name type="scientific">Streptantibioticus ferralitis</name>
    <dbReference type="NCBI Taxonomy" id="236510"/>
    <lineage>
        <taxon>Bacteria</taxon>
        <taxon>Bacillati</taxon>
        <taxon>Actinomycetota</taxon>
        <taxon>Actinomycetes</taxon>
        <taxon>Kitasatosporales</taxon>
        <taxon>Streptomycetaceae</taxon>
        <taxon>Streptantibioticus</taxon>
    </lineage>
</organism>
<dbReference type="Pfam" id="PF13191">
    <property type="entry name" value="AAA_16"/>
    <property type="match status" value="1"/>
</dbReference>
<dbReference type="InterPro" id="IPR027417">
    <property type="entry name" value="P-loop_NTPase"/>
</dbReference>
<evidence type="ECO:0000313" key="6">
    <source>
        <dbReference type="Proteomes" id="UP001220022"/>
    </source>
</evidence>
<dbReference type="InterPro" id="IPR011990">
    <property type="entry name" value="TPR-like_helical_dom_sf"/>
</dbReference>
<sequence length="905" mass="97203">MALAELCGPPQESLGAREGGLLLFAGSAGVGKTAVLGEARRRAAAHGCMVLWARGCQQRACTPFHVVRELFQPFFAAVGEAEARTMLGCWFDILGSALGLTLPEAGPPPDPQGVQDGLDWVVTHLSARRAPVVLVVDDAHWADGESLDWLAGFVARVDELPMLVILAYRPDERPAVSSRLRELAARHGSRPYDLAPLTEEAAGLLLSEWLGVEVDEAFRRECWALTAGNPFETIELAAAFRERSLTPDAEQICHLRSLAARIKGTGFVESIRRLGPAAVRFTWAAAVLGTGTSPQLVADVAALAPLEARDAAEQLCRARVLTTATDGLAQGSAEDSLEFRHPLIATAVYQAIPAAMRVALHGRAAQLALDAGHGATAAARHLLETHPDGDPATVQCLRDAAREALLSGAPDAARRFLARALREPPPPEIQAAILFEFGRCDLPTDPAAAVRRLTAALAAPQCDPALREAVVYRLAQALAHNDRLPDAVDLVAAEARRTNSPATRLRMRAEHLLWDRFRVDAEDVHGRSRRLARLAERLDGRHRAEQHILGLRAADAVMRAEPVDVALTYADKALAPGIAWADEDWGFEVPVIVALVYMMCDQPARAEELFTQAITEFERHGWRGSPLSLAHTLLGYVYYRTGRLDQAEDCVRAGQNLADRVSGQVPAQRYAAGCLLQVLLARGRIDEAQAVAAQLTKAQPRSATGVLPDMQAALGQLLLASGQTTQAETLLSQIGRTLEDLGMHNPAWCRWQLDLALARAAHPDRARTTAQTALARARAFGTPSAIGRALHVTAQLSDDDQAQPLLAAAIDHLERSPARYELACALIDHGGLLLRAGRLPEAAQQMTSGIETATGCGADHLAEHARTTLTNGLTHAGHYPHVTTAPVSPPASRPSPGSRRGRSQE</sequence>